<accession>A0AAN9QKC6</accession>
<evidence type="ECO:0000256" key="1">
    <source>
        <dbReference type="SAM" id="Phobius"/>
    </source>
</evidence>
<gene>
    <name evidence="2" type="ORF">VNO77_19283</name>
</gene>
<dbReference type="Proteomes" id="UP001367508">
    <property type="component" value="Unassembled WGS sequence"/>
</dbReference>
<sequence>MNLGSGRHWNCISGPAIAITHVQSRKHMAVMGVFFLLKVFFFLDWVRHSLSDSRLFQASLRITVTGAVALGVGTTSGYISL</sequence>
<proteinExistence type="predicted"/>
<dbReference type="AlphaFoldDB" id="A0AAN9QKC6"/>
<keyword evidence="3" id="KW-1185">Reference proteome</keyword>
<evidence type="ECO:0000313" key="3">
    <source>
        <dbReference type="Proteomes" id="UP001367508"/>
    </source>
</evidence>
<dbReference type="EMBL" id="JAYMYQ010000004">
    <property type="protein sequence ID" value="KAK7338659.1"/>
    <property type="molecule type" value="Genomic_DNA"/>
</dbReference>
<protein>
    <submittedName>
        <fullName evidence="2">Uncharacterized protein</fullName>
    </submittedName>
</protein>
<reference evidence="2 3" key="1">
    <citation type="submission" date="2024-01" db="EMBL/GenBank/DDBJ databases">
        <title>The genomes of 5 underutilized Papilionoideae crops provide insights into root nodulation and disease resistanc.</title>
        <authorList>
            <person name="Jiang F."/>
        </authorList>
    </citation>
    <scope>NUCLEOTIDE SEQUENCE [LARGE SCALE GENOMIC DNA]</scope>
    <source>
        <strain evidence="2">LVBAO_FW01</strain>
        <tissue evidence="2">Leaves</tissue>
    </source>
</reference>
<comment type="caution">
    <text evidence="2">The sequence shown here is derived from an EMBL/GenBank/DDBJ whole genome shotgun (WGS) entry which is preliminary data.</text>
</comment>
<name>A0AAN9QKC6_CANGL</name>
<feature type="transmembrane region" description="Helical" evidence="1">
    <location>
        <begin position="28"/>
        <end position="46"/>
    </location>
</feature>
<keyword evidence="1" id="KW-0472">Membrane</keyword>
<feature type="transmembrane region" description="Helical" evidence="1">
    <location>
        <begin position="58"/>
        <end position="79"/>
    </location>
</feature>
<keyword evidence="1" id="KW-0812">Transmembrane</keyword>
<evidence type="ECO:0000313" key="2">
    <source>
        <dbReference type="EMBL" id="KAK7338659.1"/>
    </source>
</evidence>
<organism evidence="2 3">
    <name type="scientific">Canavalia gladiata</name>
    <name type="common">Sword bean</name>
    <name type="synonym">Dolichos gladiatus</name>
    <dbReference type="NCBI Taxonomy" id="3824"/>
    <lineage>
        <taxon>Eukaryota</taxon>
        <taxon>Viridiplantae</taxon>
        <taxon>Streptophyta</taxon>
        <taxon>Embryophyta</taxon>
        <taxon>Tracheophyta</taxon>
        <taxon>Spermatophyta</taxon>
        <taxon>Magnoliopsida</taxon>
        <taxon>eudicotyledons</taxon>
        <taxon>Gunneridae</taxon>
        <taxon>Pentapetalae</taxon>
        <taxon>rosids</taxon>
        <taxon>fabids</taxon>
        <taxon>Fabales</taxon>
        <taxon>Fabaceae</taxon>
        <taxon>Papilionoideae</taxon>
        <taxon>50 kb inversion clade</taxon>
        <taxon>NPAAA clade</taxon>
        <taxon>indigoferoid/millettioid clade</taxon>
        <taxon>Phaseoleae</taxon>
        <taxon>Canavalia</taxon>
    </lineage>
</organism>
<keyword evidence="1" id="KW-1133">Transmembrane helix</keyword>